<dbReference type="Gramene" id="KCW76073">
    <property type="protein sequence ID" value="KCW76073"/>
    <property type="gene ID" value="EUGRSUZ_D00445"/>
</dbReference>
<evidence type="ECO:0000313" key="1">
    <source>
        <dbReference type="EMBL" id="KCW76073.1"/>
    </source>
</evidence>
<dbReference type="AlphaFoldDB" id="A0A059CC93"/>
<accession>A0A059CC93</accession>
<proteinExistence type="predicted"/>
<organism evidence="1">
    <name type="scientific">Eucalyptus grandis</name>
    <name type="common">Flooded gum</name>
    <dbReference type="NCBI Taxonomy" id="71139"/>
    <lineage>
        <taxon>Eukaryota</taxon>
        <taxon>Viridiplantae</taxon>
        <taxon>Streptophyta</taxon>
        <taxon>Embryophyta</taxon>
        <taxon>Tracheophyta</taxon>
        <taxon>Spermatophyta</taxon>
        <taxon>Magnoliopsida</taxon>
        <taxon>eudicotyledons</taxon>
        <taxon>Gunneridae</taxon>
        <taxon>Pentapetalae</taxon>
        <taxon>rosids</taxon>
        <taxon>malvids</taxon>
        <taxon>Myrtales</taxon>
        <taxon>Myrtaceae</taxon>
        <taxon>Myrtoideae</taxon>
        <taxon>Eucalypteae</taxon>
        <taxon>Eucalyptus</taxon>
    </lineage>
</organism>
<protein>
    <submittedName>
        <fullName evidence="1">Uncharacterized protein</fullName>
    </submittedName>
</protein>
<reference evidence="1" key="1">
    <citation type="submission" date="2013-07" db="EMBL/GenBank/DDBJ databases">
        <title>The genome of Eucalyptus grandis.</title>
        <authorList>
            <person name="Schmutz J."/>
            <person name="Hayes R."/>
            <person name="Myburg A."/>
            <person name="Tuskan G."/>
            <person name="Grattapaglia D."/>
            <person name="Rokhsar D.S."/>
        </authorList>
    </citation>
    <scope>NUCLEOTIDE SEQUENCE</scope>
    <source>
        <tissue evidence="1">Leaf extractions</tissue>
    </source>
</reference>
<dbReference type="InParanoid" id="A0A059CC93"/>
<gene>
    <name evidence="1" type="ORF">EUGRSUZ_D00445</name>
</gene>
<dbReference type="EMBL" id="KK198756">
    <property type="protein sequence ID" value="KCW76073.1"/>
    <property type="molecule type" value="Genomic_DNA"/>
</dbReference>
<name>A0A059CC93_EUCGR</name>
<sequence length="81" mass="9254">MLFALKKICCFGNSISPSESEEILCHCKTNKQGFTYSIIYLVVAFSVIITKERLLLPYYCTISEGLSRPYVLTKRVCYGEE</sequence>